<comment type="caution">
    <text evidence="3">The sequence shown here is derived from an EMBL/GenBank/DDBJ whole genome shotgun (WGS) entry which is preliminary data.</text>
</comment>
<keyword evidence="2" id="KW-0812">Transmembrane</keyword>
<evidence type="ECO:0000313" key="3">
    <source>
        <dbReference type="EMBL" id="MFB9833160.1"/>
    </source>
</evidence>
<dbReference type="Pfam" id="PF14030">
    <property type="entry name" value="DUF4245"/>
    <property type="match status" value="1"/>
</dbReference>
<gene>
    <name evidence="3" type="ORF">ACFFNX_13275</name>
</gene>
<protein>
    <submittedName>
        <fullName evidence="3">DUF4245 domain-containing protein</fullName>
    </submittedName>
</protein>
<evidence type="ECO:0000256" key="1">
    <source>
        <dbReference type="SAM" id="MobiDB-lite"/>
    </source>
</evidence>
<dbReference type="RefSeq" id="WP_378200254.1">
    <property type="nucleotide sequence ID" value="NZ_JBHLZP010000077.1"/>
</dbReference>
<dbReference type="InterPro" id="IPR025339">
    <property type="entry name" value="DUF4245"/>
</dbReference>
<feature type="transmembrane region" description="Helical" evidence="2">
    <location>
        <begin position="49"/>
        <end position="69"/>
    </location>
</feature>
<dbReference type="Proteomes" id="UP001589627">
    <property type="component" value="Unassembled WGS sequence"/>
</dbReference>
<feature type="compositionally biased region" description="Low complexity" evidence="1">
    <location>
        <begin position="15"/>
        <end position="30"/>
    </location>
</feature>
<evidence type="ECO:0000313" key="4">
    <source>
        <dbReference type="Proteomes" id="UP001589627"/>
    </source>
</evidence>
<name>A0ABV5YDP0_9ACTN</name>
<reference evidence="3 4" key="1">
    <citation type="submission" date="2024-09" db="EMBL/GenBank/DDBJ databases">
        <authorList>
            <person name="Sun Q."/>
            <person name="Mori K."/>
        </authorList>
    </citation>
    <scope>NUCLEOTIDE SEQUENCE [LARGE SCALE GENOMIC DNA]</scope>
    <source>
        <strain evidence="3 4">TBRC 0563</strain>
    </source>
</reference>
<keyword evidence="2" id="KW-1133">Transmembrane helix</keyword>
<organism evidence="3 4">
    <name type="scientific">Actinoallomurus acaciae</name>
    <dbReference type="NCBI Taxonomy" id="502577"/>
    <lineage>
        <taxon>Bacteria</taxon>
        <taxon>Bacillati</taxon>
        <taxon>Actinomycetota</taxon>
        <taxon>Actinomycetes</taxon>
        <taxon>Streptosporangiales</taxon>
        <taxon>Thermomonosporaceae</taxon>
        <taxon>Actinoallomurus</taxon>
    </lineage>
</organism>
<dbReference type="EMBL" id="JBHLZP010000077">
    <property type="protein sequence ID" value="MFB9833160.1"/>
    <property type="molecule type" value="Genomic_DNA"/>
</dbReference>
<keyword evidence="2" id="KW-0472">Membrane</keyword>
<proteinExistence type="predicted"/>
<feature type="region of interest" description="Disordered" evidence="1">
    <location>
        <begin position="1"/>
        <end position="34"/>
    </location>
</feature>
<evidence type="ECO:0000256" key="2">
    <source>
        <dbReference type="SAM" id="Phobius"/>
    </source>
</evidence>
<sequence length="227" mass="23716">MDGREPADDATAPDGSAADGPGTTATATRPPEGPYVVSPSVYKRLMSGLPGFTMAMLASLALVGLVILITPRHNESATPHADYSSDLAGLTAVAPYQVLAPQGLPPQWFPTSTRLSGRGQGPISWHLGFSTASKEFAALEESNETPDGAGHFIDRMTSQGHPDGTAQIAGVTWDRTFRPDKKQRSLVHRFPGVTIVLTGTASYDELGVLAASLKPQPKPSSAATPVG</sequence>
<keyword evidence="4" id="KW-1185">Reference proteome</keyword>
<accession>A0ABV5YDP0</accession>